<dbReference type="AlphaFoldDB" id="A0A4U0QDF1"/>
<evidence type="ECO:0000256" key="10">
    <source>
        <dbReference type="ARBA" id="ARBA00023211"/>
    </source>
</evidence>
<gene>
    <name evidence="12" type="ORF">FAZ21_09720</name>
</gene>
<organism evidence="12 13">
    <name type="scientific">Chitiniphilus eburneus</name>
    <dbReference type="NCBI Taxonomy" id="2571148"/>
    <lineage>
        <taxon>Bacteria</taxon>
        <taxon>Pseudomonadati</taxon>
        <taxon>Pseudomonadota</taxon>
        <taxon>Betaproteobacteria</taxon>
        <taxon>Neisseriales</taxon>
        <taxon>Chitinibacteraceae</taxon>
        <taxon>Chitiniphilus</taxon>
    </lineage>
</organism>
<comment type="caution">
    <text evidence="12">The sequence shown here is derived from an EMBL/GenBank/DDBJ whole genome shotgun (WGS) entry which is preliminary data.</text>
</comment>
<dbReference type="InterPro" id="IPR011856">
    <property type="entry name" value="tRNA_endonuc-like_dom_sf"/>
</dbReference>
<dbReference type="Gene3D" id="3.40.1350.10">
    <property type="match status" value="1"/>
</dbReference>
<evidence type="ECO:0000256" key="7">
    <source>
        <dbReference type="ARBA" id="ARBA00022723"/>
    </source>
</evidence>
<sequence length="558" mass="62356">MPAPLPDPFYYLGNFERVLCWIAERYADLLSEEEFAFLATFPTLPQSSRALLVRMAMRKGDLFRASKLRYDEIGCPRAAVLPLQALGWVDAAPLLSLEQLFGLLTRSELAGVLAPAAPGARKADWLAALLDDAPPPQPLGTWCVALDDVAYRITIAELCERLRLMFFGNLRQDWSEFVLADLGIYRYETVPLTPDSRGFQQRQDIDDALQLHCARDAMREGAMLADVLAQVPPARTGNAWLAGRRARLLFQIAQQYERQCEWDAALALYRDCGYPGARARAIRVLERSGDDAAACALAEAALAAPESDAERQQLLRMLPRLRRRAGLPSARIARPMATERLDLSLPRPAQPYPVEALVRNHLAQPDAPVFYVENGLLGSLFGLLCWPAIFAPVPGAFFHPFHHGPADLGSPDFHSRRRALFDACLAQLDTGQYRDTIRAQWRAKQGIQSPFVAWGLLDEALLELALHCLPPPHLKRCFERMLRDVTTHCAGLPDLIQFWPTQGCYRMIEVKGPGDRLQDNQLRWLAYFAEHGIPVAVCYVQWALDAPTPQSDDVTASV</sequence>
<evidence type="ECO:0000259" key="11">
    <source>
        <dbReference type="SMART" id="SM00990"/>
    </source>
</evidence>
<keyword evidence="10" id="KW-0464">Manganese</keyword>
<accession>A0A4U0QDF1</accession>
<dbReference type="InterPro" id="IPR033315">
    <property type="entry name" value="Fan1-like"/>
</dbReference>
<dbReference type="Proteomes" id="UP000310016">
    <property type="component" value="Unassembled WGS sequence"/>
</dbReference>
<dbReference type="EMBL" id="SUMF01000008">
    <property type="protein sequence ID" value="TJZ73884.1"/>
    <property type="molecule type" value="Genomic_DNA"/>
</dbReference>
<protein>
    <recommendedName>
        <fullName evidence="5">phosphodiesterase I</fullName>
        <ecNumber evidence="5">3.1.4.1</ecNumber>
    </recommendedName>
</protein>
<comment type="catalytic activity">
    <reaction evidence="1">
        <text>Hydrolytically removes 5'-nucleotides successively from the 3'-hydroxy termini of 3'-hydroxy-terminated oligonucleotides.</text>
        <dbReference type="EC" id="3.1.4.1"/>
    </reaction>
</comment>
<dbReference type="InterPro" id="IPR014883">
    <property type="entry name" value="VRR_NUC"/>
</dbReference>
<keyword evidence="7" id="KW-0479">Metal-binding</keyword>
<keyword evidence="6" id="KW-0540">Nuclease</keyword>
<reference evidence="12 13" key="1">
    <citation type="submission" date="2019-04" db="EMBL/GenBank/DDBJ databases">
        <title>Chitiniphilus eburnea sp. nov., a novel chitinolytic bacterium isolated from aquaculture sludge.</title>
        <authorList>
            <person name="Sheng M."/>
        </authorList>
    </citation>
    <scope>NUCLEOTIDE SEQUENCE [LARGE SCALE GENOMIC DNA]</scope>
    <source>
        <strain evidence="12 13">HX-2-15</strain>
    </source>
</reference>
<dbReference type="Pfam" id="PF21315">
    <property type="entry name" value="FAN1_HTH"/>
    <property type="match status" value="1"/>
</dbReference>
<evidence type="ECO:0000256" key="2">
    <source>
        <dbReference type="ARBA" id="ARBA00001936"/>
    </source>
</evidence>
<comment type="cofactor">
    <cofactor evidence="3">
        <name>Mg(2+)</name>
        <dbReference type="ChEBI" id="CHEBI:18420"/>
    </cofactor>
</comment>
<evidence type="ECO:0000256" key="5">
    <source>
        <dbReference type="ARBA" id="ARBA00012029"/>
    </source>
</evidence>
<dbReference type="InterPro" id="IPR040603">
    <property type="entry name" value="FAN1_SAP_bact"/>
</dbReference>
<dbReference type="PANTHER" id="PTHR15749:SF4">
    <property type="entry name" value="FANCONI-ASSOCIATED NUCLEASE 1"/>
    <property type="match status" value="1"/>
</dbReference>
<evidence type="ECO:0000313" key="13">
    <source>
        <dbReference type="Proteomes" id="UP000310016"/>
    </source>
</evidence>
<proteinExistence type="inferred from homology"/>
<evidence type="ECO:0000256" key="8">
    <source>
        <dbReference type="ARBA" id="ARBA00022801"/>
    </source>
</evidence>
<dbReference type="GO" id="GO:0003676">
    <property type="term" value="F:nucleic acid binding"/>
    <property type="evidence" value="ECO:0007669"/>
    <property type="project" value="InterPro"/>
</dbReference>
<evidence type="ECO:0000256" key="6">
    <source>
        <dbReference type="ARBA" id="ARBA00022722"/>
    </source>
</evidence>
<comment type="cofactor">
    <cofactor evidence="2">
        <name>Mn(2+)</name>
        <dbReference type="ChEBI" id="CHEBI:29035"/>
    </cofactor>
</comment>
<evidence type="ECO:0000256" key="1">
    <source>
        <dbReference type="ARBA" id="ARBA00000983"/>
    </source>
</evidence>
<keyword evidence="8" id="KW-0378">Hydrolase</keyword>
<dbReference type="EC" id="3.1.4.1" evidence="5"/>
<dbReference type="GO" id="GO:0004528">
    <property type="term" value="F:phosphodiesterase I activity"/>
    <property type="evidence" value="ECO:0007669"/>
    <property type="project" value="UniProtKB-EC"/>
</dbReference>
<dbReference type="RefSeq" id="WP_136773246.1">
    <property type="nucleotide sequence ID" value="NZ_CP156074.1"/>
</dbReference>
<evidence type="ECO:0000256" key="3">
    <source>
        <dbReference type="ARBA" id="ARBA00001946"/>
    </source>
</evidence>
<dbReference type="SMART" id="SM00990">
    <property type="entry name" value="VRR_NUC"/>
    <property type="match status" value="1"/>
</dbReference>
<comment type="similarity">
    <text evidence="4">Belongs to the FAN1 family.</text>
</comment>
<dbReference type="PANTHER" id="PTHR15749">
    <property type="entry name" value="FANCONI-ASSOCIATED NUCLEASE 1"/>
    <property type="match status" value="1"/>
</dbReference>
<dbReference type="Pfam" id="PF18081">
    <property type="entry name" value="FANC_SAP"/>
    <property type="match status" value="1"/>
</dbReference>
<dbReference type="InterPro" id="IPR049125">
    <property type="entry name" value="FAN1-like_WH"/>
</dbReference>
<dbReference type="OrthoDB" id="9803913at2"/>
<keyword evidence="13" id="KW-1185">Reference proteome</keyword>
<evidence type="ECO:0000256" key="9">
    <source>
        <dbReference type="ARBA" id="ARBA00022842"/>
    </source>
</evidence>
<keyword evidence="9" id="KW-0460">Magnesium</keyword>
<evidence type="ECO:0000256" key="4">
    <source>
        <dbReference type="ARBA" id="ARBA00005533"/>
    </source>
</evidence>
<feature type="domain" description="VRR-NUC" evidence="11">
    <location>
        <begin position="428"/>
        <end position="542"/>
    </location>
</feature>
<dbReference type="GO" id="GO:0036297">
    <property type="term" value="P:interstrand cross-link repair"/>
    <property type="evidence" value="ECO:0007669"/>
    <property type="project" value="InterPro"/>
</dbReference>
<dbReference type="Pfam" id="PF08774">
    <property type="entry name" value="VRR_NUC"/>
    <property type="match status" value="1"/>
</dbReference>
<dbReference type="GO" id="GO:0046872">
    <property type="term" value="F:metal ion binding"/>
    <property type="evidence" value="ECO:0007669"/>
    <property type="project" value="UniProtKB-KW"/>
</dbReference>
<name>A0A4U0QDF1_9NEIS</name>
<evidence type="ECO:0000313" key="12">
    <source>
        <dbReference type="EMBL" id="TJZ73884.1"/>
    </source>
</evidence>